<evidence type="ECO:0000256" key="3">
    <source>
        <dbReference type="ARBA" id="ARBA00010617"/>
    </source>
</evidence>
<evidence type="ECO:0000256" key="6">
    <source>
        <dbReference type="ARBA" id="ARBA00023002"/>
    </source>
</evidence>
<keyword evidence="8" id="KW-0503">Monooxygenase</keyword>
<evidence type="ECO:0000256" key="9">
    <source>
        <dbReference type="ARBA" id="ARBA00023136"/>
    </source>
</evidence>
<keyword evidence="6" id="KW-0560">Oxidoreductase</keyword>
<evidence type="ECO:0000313" key="10">
    <source>
        <dbReference type="EMBL" id="PIA39700.1"/>
    </source>
</evidence>
<gene>
    <name evidence="10" type="ORF">AQUCO_02600268v1</name>
</gene>
<dbReference type="Proteomes" id="UP000230069">
    <property type="component" value="Unassembled WGS sequence"/>
</dbReference>
<comment type="similarity">
    <text evidence="3">Belongs to the cytochrome P450 family.</text>
</comment>
<sequence>MAKKYGPIMSILLGLVPTIIVTSPEYAEVFLKIHDLNFASRPIIYAANYVSYRQKNLVFPQYGPYWRNICKLCTIELHSSSKIEFFKPIRREELVNFVESMNVAAKSGSVIDVSAKIESVIEDITN</sequence>
<keyword evidence="9" id="KW-0472">Membrane</keyword>
<keyword evidence="11" id="KW-1185">Reference proteome</keyword>
<protein>
    <recommendedName>
        <fullName evidence="12">Cytochrome P450</fullName>
    </recommendedName>
</protein>
<comment type="subcellular location">
    <subcellularLocation>
        <location evidence="2">Membrane</location>
    </subcellularLocation>
</comment>
<organism evidence="10 11">
    <name type="scientific">Aquilegia coerulea</name>
    <name type="common">Rocky mountain columbine</name>
    <dbReference type="NCBI Taxonomy" id="218851"/>
    <lineage>
        <taxon>Eukaryota</taxon>
        <taxon>Viridiplantae</taxon>
        <taxon>Streptophyta</taxon>
        <taxon>Embryophyta</taxon>
        <taxon>Tracheophyta</taxon>
        <taxon>Spermatophyta</taxon>
        <taxon>Magnoliopsida</taxon>
        <taxon>Ranunculales</taxon>
        <taxon>Ranunculaceae</taxon>
        <taxon>Thalictroideae</taxon>
        <taxon>Aquilegia</taxon>
    </lineage>
</organism>
<evidence type="ECO:0000313" key="11">
    <source>
        <dbReference type="Proteomes" id="UP000230069"/>
    </source>
</evidence>
<dbReference type="GO" id="GO:0020037">
    <property type="term" value="F:heme binding"/>
    <property type="evidence" value="ECO:0007669"/>
    <property type="project" value="InterPro"/>
</dbReference>
<dbReference type="GO" id="GO:0005506">
    <property type="term" value="F:iron ion binding"/>
    <property type="evidence" value="ECO:0007669"/>
    <property type="project" value="InterPro"/>
</dbReference>
<dbReference type="EMBL" id="KZ305043">
    <property type="protein sequence ID" value="PIA39700.1"/>
    <property type="molecule type" value="Genomic_DNA"/>
</dbReference>
<dbReference type="Pfam" id="PF00067">
    <property type="entry name" value="p450"/>
    <property type="match status" value="1"/>
</dbReference>
<dbReference type="SUPFAM" id="SSF48264">
    <property type="entry name" value="Cytochrome P450"/>
    <property type="match status" value="1"/>
</dbReference>
<dbReference type="GO" id="GO:0016020">
    <property type="term" value="C:membrane"/>
    <property type="evidence" value="ECO:0007669"/>
    <property type="project" value="UniProtKB-SubCell"/>
</dbReference>
<keyword evidence="7" id="KW-0408">Iron</keyword>
<dbReference type="GO" id="GO:0044550">
    <property type="term" value="P:secondary metabolite biosynthetic process"/>
    <property type="evidence" value="ECO:0007669"/>
    <property type="project" value="UniProtKB-ARBA"/>
</dbReference>
<evidence type="ECO:0000256" key="4">
    <source>
        <dbReference type="ARBA" id="ARBA00022617"/>
    </source>
</evidence>
<dbReference type="InterPro" id="IPR001128">
    <property type="entry name" value="Cyt_P450"/>
</dbReference>
<dbReference type="STRING" id="218851.A0A2G5D868"/>
<dbReference type="PANTHER" id="PTHR47943:SF2">
    <property type="entry name" value="CYTOCHROME P450"/>
    <property type="match status" value="1"/>
</dbReference>
<keyword evidence="5" id="KW-0479">Metal-binding</keyword>
<evidence type="ECO:0000256" key="7">
    <source>
        <dbReference type="ARBA" id="ARBA00023004"/>
    </source>
</evidence>
<evidence type="ECO:0000256" key="1">
    <source>
        <dbReference type="ARBA" id="ARBA00001971"/>
    </source>
</evidence>
<name>A0A2G5D868_AQUCA</name>
<accession>A0A2G5D868</accession>
<comment type="cofactor">
    <cofactor evidence="1">
        <name>heme</name>
        <dbReference type="ChEBI" id="CHEBI:30413"/>
    </cofactor>
</comment>
<dbReference type="GO" id="GO:0016705">
    <property type="term" value="F:oxidoreductase activity, acting on paired donors, with incorporation or reduction of molecular oxygen"/>
    <property type="evidence" value="ECO:0007669"/>
    <property type="project" value="InterPro"/>
</dbReference>
<proteinExistence type="inferred from homology"/>
<dbReference type="Gene3D" id="1.10.630.10">
    <property type="entry name" value="Cytochrome P450"/>
    <property type="match status" value="1"/>
</dbReference>
<evidence type="ECO:0000256" key="2">
    <source>
        <dbReference type="ARBA" id="ARBA00004370"/>
    </source>
</evidence>
<dbReference type="AlphaFoldDB" id="A0A2G5D868"/>
<evidence type="ECO:0008006" key="12">
    <source>
        <dbReference type="Google" id="ProtNLM"/>
    </source>
</evidence>
<dbReference type="GO" id="GO:0004497">
    <property type="term" value="F:monooxygenase activity"/>
    <property type="evidence" value="ECO:0007669"/>
    <property type="project" value="UniProtKB-KW"/>
</dbReference>
<keyword evidence="4" id="KW-0349">Heme</keyword>
<evidence type="ECO:0000256" key="8">
    <source>
        <dbReference type="ARBA" id="ARBA00023033"/>
    </source>
</evidence>
<dbReference type="OrthoDB" id="1470350at2759"/>
<evidence type="ECO:0000256" key="5">
    <source>
        <dbReference type="ARBA" id="ARBA00022723"/>
    </source>
</evidence>
<reference evidence="10 11" key="1">
    <citation type="submission" date="2017-09" db="EMBL/GenBank/DDBJ databases">
        <title>WGS assembly of Aquilegia coerulea Goldsmith.</title>
        <authorList>
            <person name="Hodges S."/>
            <person name="Kramer E."/>
            <person name="Nordborg M."/>
            <person name="Tomkins J."/>
            <person name="Borevitz J."/>
            <person name="Derieg N."/>
            <person name="Yan J."/>
            <person name="Mihaltcheva S."/>
            <person name="Hayes R.D."/>
            <person name="Rokhsar D."/>
        </authorList>
    </citation>
    <scope>NUCLEOTIDE SEQUENCE [LARGE SCALE GENOMIC DNA]</scope>
    <source>
        <strain evidence="11">cv. Goldsmith</strain>
    </source>
</reference>
<dbReference type="PANTHER" id="PTHR47943">
    <property type="entry name" value="CYTOCHROME P450 93A3-LIKE"/>
    <property type="match status" value="1"/>
</dbReference>
<dbReference type="InterPro" id="IPR036396">
    <property type="entry name" value="Cyt_P450_sf"/>
</dbReference>
<dbReference type="InParanoid" id="A0A2G5D868"/>